<dbReference type="OrthoDB" id="4500971at2759"/>
<dbReference type="PANTHER" id="PTHR42341:SF1">
    <property type="entry name" value="HYDROPHOBIN"/>
    <property type="match status" value="1"/>
</dbReference>
<proteinExistence type="inferred from homology"/>
<dbReference type="InterPro" id="IPR036686">
    <property type="entry name" value="Class_II_Hydrophobin_sf"/>
</dbReference>
<protein>
    <submittedName>
        <fullName evidence="4">Fungal hydrophobin-domain-containing protein</fullName>
    </submittedName>
</protein>
<organism evidence="4 5">
    <name type="scientific">Massariosphaeria phaeospora</name>
    <dbReference type="NCBI Taxonomy" id="100035"/>
    <lineage>
        <taxon>Eukaryota</taxon>
        <taxon>Fungi</taxon>
        <taxon>Dikarya</taxon>
        <taxon>Ascomycota</taxon>
        <taxon>Pezizomycotina</taxon>
        <taxon>Dothideomycetes</taxon>
        <taxon>Pleosporomycetidae</taxon>
        <taxon>Pleosporales</taxon>
        <taxon>Pleosporales incertae sedis</taxon>
        <taxon>Massariosphaeria</taxon>
    </lineage>
</organism>
<sequence length="102" mass="10388">MLYSSILAFAATALAAPLIENRQVVPLCTSGTPQCCATDVLNLADLDCAPPTTTPTTINGFIDTCTVIGQQAKCCLLPILGQALICSDVNPQPEVAAPAAAA</sequence>
<evidence type="ECO:0000313" key="5">
    <source>
        <dbReference type="Proteomes" id="UP000481861"/>
    </source>
</evidence>
<feature type="chain" id="PRO_5028903568" evidence="3">
    <location>
        <begin position="16"/>
        <end position="102"/>
    </location>
</feature>
<dbReference type="EMBL" id="JAADJZ010000001">
    <property type="protein sequence ID" value="KAF2878002.1"/>
    <property type="molecule type" value="Genomic_DNA"/>
</dbReference>
<dbReference type="CDD" id="cd23508">
    <property type="entry name" value="hydrophobin_II"/>
    <property type="match status" value="1"/>
</dbReference>
<gene>
    <name evidence="4" type="ORF">BDV95DRAFT_588990</name>
</gene>
<name>A0A7C8MNZ0_9PLEO</name>
<reference evidence="4 5" key="1">
    <citation type="submission" date="2020-01" db="EMBL/GenBank/DDBJ databases">
        <authorList>
            <consortium name="DOE Joint Genome Institute"/>
            <person name="Haridas S."/>
            <person name="Albert R."/>
            <person name="Binder M."/>
            <person name="Bloem J."/>
            <person name="Labutti K."/>
            <person name="Salamov A."/>
            <person name="Andreopoulos B."/>
            <person name="Baker S.E."/>
            <person name="Barry K."/>
            <person name="Bills G."/>
            <person name="Bluhm B.H."/>
            <person name="Cannon C."/>
            <person name="Castanera R."/>
            <person name="Culley D.E."/>
            <person name="Daum C."/>
            <person name="Ezra D."/>
            <person name="Gonzalez J.B."/>
            <person name="Henrissat B."/>
            <person name="Kuo A."/>
            <person name="Liang C."/>
            <person name="Lipzen A."/>
            <person name="Lutzoni F."/>
            <person name="Magnuson J."/>
            <person name="Mondo S."/>
            <person name="Nolan M."/>
            <person name="Ohm R."/>
            <person name="Pangilinan J."/>
            <person name="Park H.-J.H."/>
            <person name="Ramirez L."/>
            <person name="Alfaro M."/>
            <person name="Sun H."/>
            <person name="Tritt A."/>
            <person name="Yoshinaga Y."/>
            <person name="Zwiers L.-H.L."/>
            <person name="Turgeon B.G."/>
            <person name="Goodwin S.B."/>
            <person name="Spatafora J.W."/>
            <person name="Crous P.W."/>
            <person name="Grigoriev I.V."/>
        </authorList>
    </citation>
    <scope>NUCLEOTIDE SEQUENCE [LARGE SCALE GENOMIC DNA]</scope>
    <source>
        <strain evidence="4 5">CBS 611.86</strain>
    </source>
</reference>
<keyword evidence="5" id="KW-1185">Reference proteome</keyword>
<evidence type="ECO:0000256" key="3">
    <source>
        <dbReference type="SAM" id="SignalP"/>
    </source>
</evidence>
<dbReference type="Gene3D" id="3.20.120.10">
    <property type="entry name" value="Hydrophobin"/>
    <property type="match status" value="1"/>
</dbReference>
<dbReference type="AlphaFoldDB" id="A0A7C8MNZ0"/>
<evidence type="ECO:0000256" key="1">
    <source>
        <dbReference type="ARBA" id="ARBA00009576"/>
    </source>
</evidence>
<comment type="similarity">
    <text evidence="1">Belongs to the cerato-ulmin hydrophobin family.</text>
</comment>
<dbReference type="SUPFAM" id="SSF101751">
    <property type="entry name" value="Hydrophobin II, HfbII"/>
    <property type="match status" value="1"/>
</dbReference>
<comment type="caution">
    <text evidence="4">The sequence shown here is derived from an EMBL/GenBank/DDBJ whole genome shotgun (WGS) entry which is preliminary data.</text>
</comment>
<dbReference type="InterPro" id="IPR010636">
    <property type="entry name" value="Class_II_hydrophobin"/>
</dbReference>
<feature type="signal peptide" evidence="3">
    <location>
        <begin position="1"/>
        <end position="15"/>
    </location>
</feature>
<dbReference type="PANTHER" id="PTHR42341">
    <property type="entry name" value="HYDROPHOBIN"/>
    <property type="match status" value="1"/>
</dbReference>
<accession>A0A7C8MNZ0</accession>
<keyword evidence="3" id="KW-0732">Signal</keyword>
<dbReference type="Pfam" id="PF06766">
    <property type="entry name" value="Hydrophobin_2"/>
    <property type="match status" value="1"/>
</dbReference>
<keyword evidence="2" id="KW-1015">Disulfide bond</keyword>
<dbReference type="GO" id="GO:0005576">
    <property type="term" value="C:extracellular region"/>
    <property type="evidence" value="ECO:0007669"/>
    <property type="project" value="InterPro"/>
</dbReference>
<dbReference type="Proteomes" id="UP000481861">
    <property type="component" value="Unassembled WGS sequence"/>
</dbReference>
<evidence type="ECO:0000313" key="4">
    <source>
        <dbReference type="EMBL" id="KAF2878002.1"/>
    </source>
</evidence>
<evidence type="ECO:0000256" key="2">
    <source>
        <dbReference type="ARBA" id="ARBA00023157"/>
    </source>
</evidence>